<dbReference type="InterPro" id="IPR036116">
    <property type="entry name" value="FN3_sf"/>
</dbReference>
<evidence type="ECO:0000313" key="3">
    <source>
        <dbReference type="RefSeq" id="XP_017782107.1"/>
    </source>
</evidence>
<dbReference type="CDD" id="cd00063">
    <property type="entry name" value="FN3"/>
    <property type="match status" value="1"/>
</dbReference>
<protein>
    <submittedName>
        <fullName evidence="3">Fibronectin type 3 and ankyrin repeat domains 1 protein</fullName>
    </submittedName>
</protein>
<dbReference type="PANTHER" id="PTHR24183:SF1">
    <property type="entry name" value="FIBRONECTIN TYPE 3 AND ANKYRIN REPEAT DOMAINS PROTEIN 1"/>
    <property type="match status" value="1"/>
</dbReference>
<dbReference type="GeneID" id="108566629"/>
<proteinExistence type="predicted"/>
<dbReference type="Pfam" id="PF00023">
    <property type="entry name" value="Ank"/>
    <property type="match status" value="1"/>
</dbReference>
<dbReference type="Pfam" id="PF12796">
    <property type="entry name" value="Ank_2"/>
    <property type="match status" value="1"/>
</dbReference>
<dbReference type="SUPFAM" id="SSF49265">
    <property type="entry name" value="Fibronectin type III"/>
    <property type="match status" value="1"/>
</dbReference>
<sequence>MKTLRRDATSVTLTWINEGRDLFALLQIFDDFGSWKTIYRGFRTTYKVTNLFPGRIYRFRSKLGDSDFLEFESATEIEIAYSKHLSRAIKFNKLPLIRKIIAKKPQLLYVKNEENPLRQSIEFGNLAAANVLLTLGADIDDRHLFDGTTALMLALDKGDLNCAKFLLSKGASTASKDCVGRNGLHRAVDTGRSETVEFALLHSFDVNCVDVNGWTPLVRAVVLECSDDVIQSLISSGADVAIPDRNGFDYRKHLEISERKREC</sequence>
<feature type="repeat" description="ANK" evidence="1">
    <location>
        <begin position="212"/>
        <end position="245"/>
    </location>
</feature>
<keyword evidence="2" id="KW-1185">Reference proteome</keyword>
<evidence type="ECO:0000256" key="1">
    <source>
        <dbReference type="PROSITE-ProRule" id="PRU00023"/>
    </source>
</evidence>
<dbReference type="Gene3D" id="1.25.40.20">
    <property type="entry name" value="Ankyrin repeat-containing domain"/>
    <property type="match status" value="1"/>
</dbReference>
<keyword evidence="1" id="KW-0040">ANK repeat</keyword>
<dbReference type="PROSITE" id="PS50088">
    <property type="entry name" value="ANK_REPEAT"/>
    <property type="match status" value="2"/>
</dbReference>
<reference evidence="3" key="1">
    <citation type="submission" date="2025-08" db="UniProtKB">
        <authorList>
            <consortium name="RefSeq"/>
        </authorList>
    </citation>
    <scope>IDENTIFICATION</scope>
    <source>
        <tissue evidence="3">Whole Larva</tissue>
    </source>
</reference>
<dbReference type="InterPro" id="IPR003961">
    <property type="entry name" value="FN3_dom"/>
</dbReference>
<dbReference type="RefSeq" id="XP_017782107.1">
    <property type="nucleotide sequence ID" value="XM_017926618.1"/>
</dbReference>
<accession>A0ABM1N5K7</accession>
<evidence type="ECO:0000313" key="2">
    <source>
        <dbReference type="Proteomes" id="UP000695000"/>
    </source>
</evidence>
<dbReference type="PANTHER" id="PTHR24183">
    <property type="entry name" value="FIBRONECTIN TYPE 3 AND ANKYRIN REPEAT DOMAINS PROTEIN 1"/>
    <property type="match status" value="1"/>
</dbReference>
<dbReference type="SUPFAM" id="SSF48403">
    <property type="entry name" value="Ankyrin repeat"/>
    <property type="match status" value="1"/>
</dbReference>
<organism evidence="2 3">
    <name type="scientific">Nicrophorus vespilloides</name>
    <name type="common">Boreal carrion beetle</name>
    <dbReference type="NCBI Taxonomy" id="110193"/>
    <lineage>
        <taxon>Eukaryota</taxon>
        <taxon>Metazoa</taxon>
        <taxon>Ecdysozoa</taxon>
        <taxon>Arthropoda</taxon>
        <taxon>Hexapoda</taxon>
        <taxon>Insecta</taxon>
        <taxon>Pterygota</taxon>
        <taxon>Neoptera</taxon>
        <taxon>Endopterygota</taxon>
        <taxon>Coleoptera</taxon>
        <taxon>Polyphaga</taxon>
        <taxon>Staphyliniformia</taxon>
        <taxon>Silphidae</taxon>
        <taxon>Nicrophorinae</taxon>
        <taxon>Nicrophorus</taxon>
    </lineage>
</organism>
<name>A0ABM1N5K7_NICVS</name>
<gene>
    <name evidence="3" type="primary">LOC108566629</name>
</gene>
<feature type="repeat" description="ANK" evidence="1">
    <location>
        <begin position="146"/>
        <end position="178"/>
    </location>
</feature>
<dbReference type="InterPro" id="IPR036770">
    <property type="entry name" value="Ankyrin_rpt-contain_sf"/>
</dbReference>
<dbReference type="Proteomes" id="UP000695000">
    <property type="component" value="Unplaced"/>
</dbReference>
<dbReference type="PROSITE" id="PS50297">
    <property type="entry name" value="ANK_REP_REGION"/>
    <property type="match status" value="2"/>
</dbReference>
<dbReference type="SMART" id="SM00248">
    <property type="entry name" value="ANK"/>
    <property type="match status" value="4"/>
</dbReference>
<dbReference type="InterPro" id="IPR002110">
    <property type="entry name" value="Ankyrin_rpt"/>
</dbReference>